<sequence length="103" mass="11156">MEAQGLKLKTEPSSTELNKQLPVAGPYRSRSKADVSSMGRWNCGGKRLSTPPKPHPCGDSAGTTGPTGMSDSTSRIPRDLLNHPSEIRRIGTDIGRRRSLRCP</sequence>
<evidence type="ECO:0000313" key="3">
    <source>
        <dbReference type="EMBL" id="KAG0489524.1"/>
    </source>
</evidence>
<evidence type="ECO:0000313" key="2">
    <source>
        <dbReference type="EMBL" id="KAG0487845.1"/>
    </source>
</evidence>
<name>A0A835RIB3_VANPL</name>
<evidence type="ECO:0000313" key="5">
    <source>
        <dbReference type="Proteomes" id="UP000639772"/>
    </source>
</evidence>
<feature type="region of interest" description="Disordered" evidence="1">
    <location>
        <begin position="1"/>
        <end position="103"/>
    </location>
</feature>
<feature type="compositionally biased region" description="Basic and acidic residues" evidence="1">
    <location>
        <begin position="76"/>
        <end position="96"/>
    </location>
</feature>
<comment type="caution">
    <text evidence="3">The sequence shown here is derived from an EMBL/GenBank/DDBJ whole genome shotgun (WGS) entry which is preliminary data.</text>
</comment>
<feature type="compositionally biased region" description="Polar residues" evidence="1">
    <location>
        <begin position="61"/>
        <end position="75"/>
    </location>
</feature>
<keyword evidence="4" id="KW-1185">Reference proteome</keyword>
<evidence type="ECO:0000256" key="1">
    <source>
        <dbReference type="SAM" id="MobiDB-lite"/>
    </source>
</evidence>
<dbReference type="EMBL" id="JADCNM010000003">
    <property type="protein sequence ID" value="KAG0489524.1"/>
    <property type="molecule type" value="Genomic_DNA"/>
</dbReference>
<organism evidence="3 5">
    <name type="scientific">Vanilla planifolia</name>
    <name type="common">Vanilla</name>
    <dbReference type="NCBI Taxonomy" id="51239"/>
    <lineage>
        <taxon>Eukaryota</taxon>
        <taxon>Viridiplantae</taxon>
        <taxon>Streptophyta</taxon>
        <taxon>Embryophyta</taxon>
        <taxon>Tracheophyta</taxon>
        <taxon>Spermatophyta</taxon>
        <taxon>Magnoliopsida</taxon>
        <taxon>Liliopsida</taxon>
        <taxon>Asparagales</taxon>
        <taxon>Orchidaceae</taxon>
        <taxon>Vanilloideae</taxon>
        <taxon>Vanilleae</taxon>
        <taxon>Vanilla</taxon>
    </lineage>
</organism>
<proteinExistence type="predicted"/>
<accession>A0A835RIB3</accession>
<dbReference type="EMBL" id="JADCNL010000003">
    <property type="protein sequence ID" value="KAG0487845.1"/>
    <property type="molecule type" value="Genomic_DNA"/>
</dbReference>
<gene>
    <name evidence="3" type="ORF">HPP92_006387</name>
    <name evidence="2" type="ORF">HPP92_006656</name>
</gene>
<evidence type="ECO:0000313" key="4">
    <source>
        <dbReference type="Proteomes" id="UP000636800"/>
    </source>
</evidence>
<dbReference type="Proteomes" id="UP000636800">
    <property type="component" value="Chromosome 3"/>
</dbReference>
<protein>
    <submittedName>
        <fullName evidence="3">Uncharacterized protein</fullName>
    </submittedName>
</protein>
<dbReference type="AlphaFoldDB" id="A0A835RIB3"/>
<reference evidence="4 5" key="1">
    <citation type="journal article" date="2020" name="Nat. Food">
        <title>A phased Vanilla planifolia genome enables genetic improvement of flavour and production.</title>
        <authorList>
            <person name="Hasing T."/>
            <person name="Tang H."/>
            <person name="Brym M."/>
            <person name="Khazi F."/>
            <person name="Huang T."/>
            <person name="Chambers A.H."/>
        </authorList>
    </citation>
    <scope>NUCLEOTIDE SEQUENCE [LARGE SCALE GENOMIC DNA]</scope>
    <source>
        <tissue evidence="3">Leaf</tissue>
    </source>
</reference>
<dbReference type="Proteomes" id="UP000639772">
    <property type="component" value="Chromosome 3"/>
</dbReference>